<dbReference type="AlphaFoldDB" id="X6PBU6"/>
<accession>X6PBU6</accession>
<gene>
    <name evidence="2" type="ORF">RFI_01465</name>
</gene>
<feature type="transmembrane region" description="Helical" evidence="1">
    <location>
        <begin position="124"/>
        <end position="143"/>
    </location>
</feature>
<evidence type="ECO:0000313" key="3">
    <source>
        <dbReference type="Proteomes" id="UP000023152"/>
    </source>
</evidence>
<keyword evidence="1" id="KW-1133">Transmembrane helix</keyword>
<protein>
    <submittedName>
        <fullName evidence="2">Uncharacterized protein</fullName>
    </submittedName>
</protein>
<organism evidence="2 3">
    <name type="scientific">Reticulomyxa filosa</name>
    <dbReference type="NCBI Taxonomy" id="46433"/>
    <lineage>
        <taxon>Eukaryota</taxon>
        <taxon>Sar</taxon>
        <taxon>Rhizaria</taxon>
        <taxon>Retaria</taxon>
        <taxon>Foraminifera</taxon>
        <taxon>Monothalamids</taxon>
        <taxon>Reticulomyxidae</taxon>
        <taxon>Reticulomyxa</taxon>
    </lineage>
</organism>
<feature type="transmembrane region" description="Helical" evidence="1">
    <location>
        <begin position="52"/>
        <end position="75"/>
    </location>
</feature>
<keyword evidence="1" id="KW-0812">Transmembrane</keyword>
<evidence type="ECO:0000313" key="2">
    <source>
        <dbReference type="EMBL" id="ETO35593.1"/>
    </source>
</evidence>
<evidence type="ECO:0000256" key="1">
    <source>
        <dbReference type="SAM" id="Phobius"/>
    </source>
</evidence>
<name>X6PBU6_RETFI</name>
<dbReference type="Proteomes" id="UP000023152">
    <property type="component" value="Unassembled WGS sequence"/>
</dbReference>
<feature type="transmembrane region" description="Helical" evidence="1">
    <location>
        <begin position="20"/>
        <end position="40"/>
    </location>
</feature>
<comment type="caution">
    <text evidence="2">The sequence shown here is derived from an EMBL/GenBank/DDBJ whole genome shotgun (WGS) entry which is preliminary data.</text>
</comment>
<keyword evidence="1" id="KW-0472">Membrane</keyword>
<keyword evidence="3" id="KW-1185">Reference proteome</keyword>
<proteinExistence type="predicted"/>
<dbReference type="EMBL" id="ASPP01001489">
    <property type="protein sequence ID" value="ETO35593.1"/>
    <property type="molecule type" value="Genomic_DNA"/>
</dbReference>
<reference evidence="2 3" key="1">
    <citation type="journal article" date="2013" name="Curr. Biol.">
        <title>The Genome of the Foraminiferan Reticulomyxa filosa.</title>
        <authorList>
            <person name="Glockner G."/>
            <person name="Hulsmann N."/>
            <person name="Schleicher M."/>
            <person name="Noegel A.A."/>
            <person name="Eichinger L."/>
            <person name="Gallinger C."/>
            <person name="Pawlowski J."/>
            <person name="Sierra R."/>
            <person name="Euteneuer U."/>
            <person name="Pillet L."/>
            <person name="Moustafa A."/>
            <person name="Platzer M."/>
            <person name="Groth M."/>
            <person name="Szafranski K."/>
            <person name="Schliwa M."/>
        </authorList>
    </citation>
    <scope>NUCLEOTIDE SEQUENCE [LARGE SCALE GENOMIC DNA]</scope>
</reference>
<sequence>MNKNAMHNEKYVTDVMKCAMVLFGWMVYTALVYLALAVGVPCNNTYDKRNWAAVRWATFYCTHFWYVATVLFWAFCSLDLHTYPVEKEEELKREREKIEKEHAKYVTFFNRIIKTLNDNTKTEGIMYIVLAMAVILTLLTMTVSSTTQLWDTKGAFG</sequence>